<reference evidence="4 5" key="1">
    <citation type="submission" date="2023-06" db="EMBL/GenBank/DDBJ databases">
        <authorList>
            <person name="Oyuntsetseg B."/>
            <person name="Kim S.B."/>
        </authorList>
    </citation>
    <scope>NUCLEOTIDE SEQUENCE [LARGE SCALE GENOMIC DNA]</scope>
    <source>
        <strain evidence="4 5">2-2</strain>
    </source>
</reference>
<dbReference type="Pfam" id="PF01740">
    <property type="entry name" value="STAS"/>
    <property type="match status" value="1"/>
</dbReference>
<dbReference type="InterPro" id="IPR003658">
    <property type="entry name" value="Anti-sigma_ant"/>
</dbReference>
<dbReference type="EMBL" id="CP127173">
    <property type="protein sequence ID" value="WIV57828.1"/>
    <property type="molecule type" value="Genomic_DNA"/>
</dbReference>
<protein>
    <recommendedName>
        <fullName evidence="2">Anti-sigma factor antagonist</fullName>
    </recommendedName>
</protein>
<sequence length="236" mass="24359">MNHSELGNGLGPRLGTSVSRSLLRLTSMRREDVLVLTAAGEVDLSTTPALSESLADAIAQRPPALVVDLTPTTFLACAGLSVLLAAHQLTGDRACFAVVAGSRASWRPLHLTGVDRLLTVHRHLDDAVAGAAPMVVRTVVADAAILFTATGGARAGAAEVLTEELRQVSELCRGVVLVDVSACTVPAVDVVGSVRAAFTRDGRDRGGIRVLTADEDLRKALEAAGIACCVPAGPGR</sequence>
<dbReference type="SUPFAM" id="SSF52091">
    <property type="entry name" value="SpoIIaa-like"/>
    <property type="match status" value="1"/>
</dbReference>
<evidence type="ECO:0000256" key="2">
    <source>
        <dbReference type="RuleBase" id="RU003749"/>
    </source>
</evidence>
<dbReference type="CDD" id="cd07043">
    <property type="entry name" value="STAS_anti-anti-sigma_factors"/>
    <property type="match status" value="1"/>
</dbReference>
<gene>
    <name evidence="4" type="ORF">QP939_03850</name>
</gene>
<dbReference type="PANTHER" id="PTHR33495:SF13">
    <property type="entry name" value="ANTI-SIGMA-F FACTOR ANTAGONIST RSFB"/>
    <property type="match status" value="1"/>
</dbReference>
<keyword evidence="5" id="KW-1185">Reference proteome</keyword>
<evidence type="ECO:0000313" key="4">
    <source>
        <dbReference type="EMBL" id="WIV57828.1"/>
    </source>
</evidence>
<feature type="domain" description="STAS" evidence="3">
    <location>
        <begin position="23"/>
        <end position="131"/>
    </location>
</feature>
<dbReference type="InterPro" id="IPR002645">
    <property type="entry name" value="STAS_dom"/>
</dbReference>
<evidence type="ECO:0000313" key="5">
    <source>
        <dbReference type="Proteomes" id="UP001227101"/>
    </source>
</evidence>
<evidence type="ECO:0000256" key="1">
    <source>
        <dbReference type="ARBA" id="ARBA00009013"/>
    </source>
</evidence>
<dbReference type="InterPro" id="IPR036513">
    <property type="entry name" value="STAS_dom_sf"/>
</dbReference>
<dbReference type="NCBIfam" id="TIGR00377">
    <property type="entry name" value="ant_ant_sig"/>
    <property type="match status" value="1"/>
</dbReference>
<name>A0ABY8XQE4_9PSEU</name>
<dbReference type="Gene3D" id="3.30.750.24">
    <property type="entry name" value="STAS domain"/>
    <property type="match status" value="1"/>
</dbReference>
<accession>A0ABY8XQE4</accession>
<dbReference type="PROSITE" id="PS50801">
    <property type="entry name" value="STAS"/>
    <property type="match status" value="1"/>
</dbReference>
<organism evidence="4 5">
    <name type="scientific">Amycolatopsis nalaikhensis</name>
    <dbReference type="NCBI Taxonomy" id="715472"/>
    <lineage>
        <taxon>Bacteria</taxon>
        <taxon>Bacillati</taxon>
        <taxon>Actinomycetota</taxon>
        <taxon>Actinomycetes</taxon>
        <taxon>Pseudonocardiales</taxon>
        <taxon>Pseudonocardiaceae</taxon>
        <taxon>Amycolatopsis</taxon>
    </lineage>
</organism>
<proteinExistence type="inferred from homology"/>
<dbReference type="PANTHER" id="PTHR33495">
    <property type="entry name" value="ANTI-SIGMA FACTOR ANTAGONIST TM_1081-RELATED-RELATED"/>
    <property type="match status" value="1"/>
</dbReference>
<evidence type="ECO:0000259" key="3">
    <source>
        <dbReference type="PROSITE" id="PS50801"/>
    </source>
</evidence>
<comment type="similarity">
    <text evidence="1 2">Belongs to the anti-sigma-factor antagonist family.</text>
</comment>
<dbReference type="Proteomes" id="UP001227101">
    <property type="component" value="Chromosome"/>
</dbReference>
<dbReference type="RefSeq" id="WP_285455129.1">
    <property type="nucleotide sequence ID" value="NZ_CP127173.1"/>
</dbReference>